<feature type="region of interest" description="Disordered" evidence="1">
    <location>
        <begin position="1"/>
        <end position="68"/>
    </location>
</feature>
<proteinExistence type="predicted"/>
<organism evidence="2 3">
    <name type="scientific">Phakopsora pachyrhizi</name>
    <name type="common">Asian soybean rust disease fungus</name>
    <dbReference type="NCBI Taxonomy" id="170000"/>
    <lineage>
        <taxon>Eukaryota</taxon>
        <taxon>Fungi</taxon>
        <taxon>Dikarya</taxon>
        <taxon>Basidiomycota</taxon>
        <taxon>Pucciniomycotina</taxon>
        <taxon>Pucciniomycetes</taxon>
        <taxon>Pucciniales</taxon>
        <taxon>Phakopsoraceae</taxon>
        <taxon>Phakopsora</taxon>
    </lineage>
</organism>
<accession>A0AAV0BCQ3</accession>
<sequence>MRINDNYSDIKHDTNTSQGNYDDKDYNEDEDEEDDNNKNEKYWDEEDGDSNNDIHDKHNTHEADNTGSIAYQMNSLADVHQGASIESSNFINVSHNVGENQVEAAKIEFLRFNPGANGSTL</sequence>
<protein>
    <submittedName>
        <fullName evidence="2">Uncharacterized protein</fullName>
    </submittedName>
</protein>
<feature type="compositionally biased region" description="Basic and acidic residues" evidence="1">
    <location>
        <begin position="52"/>
        <end position="64"/>
    </location>
</feature>
<dbReference type="AlphaFoldDB" id="A0AAV0BCQ3"/>
<comment type="caution">
    <text evidence="2">The sequence shown here is derived from an EMBL/GenBank/DDBJ whole genome shotgun (WGS) entry which is preliminary data.</text>
</comment>
<dbReference type="EMBL" id="CALTRL010005213">
    <property type="protein sequence ID" value="CAH7684141.1"/>
    <property type="molecule type" value="Genomic_DNA"/>
</dbReference>
<evidence type="ECO:0000313" key="3">
    <source>
        <dbReference type="Proteomes" id="UP001153365"/>
    </source>
</evidence>
<reference evidence="2" key="1">
    <citation type="submission" date="2022-06" db="EMBL/GenBank/DDBJ databases">
        <authorList>
            <consortium name="SYNGENTA / RWTH Aachen University"/>
        </authorList>
    </citation>
    <scope>NUCLEOTIDE SEQUENCE</scope>
</reference>
<gene>
    <name evidence="2" type="ORF">PPACK8108_LOCUS18169</name>
</gene>
<feature type="compositionally biased region" description="Acidic residues" evidence="1">
    <location>
        <begin position="25"/>
        <end position="35"/>
    </location>
</feature>
<dbReference type="Proteomes" id="UP001153365">
    <property type="component" value="Unassembled WGS sequence"/>
</dbReference>
<name>A0AAV0BCQ3_PHAPC</name>
<evidence type="ECO:0000256" key="1">
    <source>
        <dbReference type="SAM" id="MobiDB-lite"/>
    </source>
</evidence>
<keyword evidence="3" id="KW-1185">Reference proteome</keyword>
<evidence type="ECO:0000313" key="2">
    <source>
        <dbReference type="EMBL" id="CAH7684141.1"/>
    </source>
</evidence>